<reference evidence="6 7" key="1">
    <citation type="journal article" date="2019" name="Microorganisms">
        <title>Genome Insights into the Novel Species Microvirga brassicacearum, a Rapeseed Endophyte with Biotechnological Potential.</title>
        <authorList>
            <person name="Jimenez-Gomez A."/>
            <person name="Saati-Santamaria Z."/>
            <person name="Igual J.M."/>
            <person name="Rivas R."/>
            <person name="Mateos P.F."/>
            <person name="Garcia-Fraile P."/>
        </authorList>
    </citation>
    <scope>NUCLEOTIDE SEQUENCE [LARGE SCALE GENOMIC DNA]</scope>
    <source>
        <strain evidence="6 7">CDVBN77</strain>
    </source>
</reference>
<dbReference type="PANTHER" id="PTHR30537">
    <property type="entry name" value="HTH-TYPE TRANSCRIPTIONAL REGULATOR"/>
    <property type="match status" value="1"/>
</dbReference>
<comment type="similarity">
    <text evidence="1">Belongs to the LysR transcriptional regulatory family.</text>
</comment>
<dbReference type="PRINTS" id="PR00039">
    <property type="entry name" value="HTHLYSR"/>
</dbReference>
<dbReference type="Gene3D" id="1.10.10.10">
    <property type="entry name" value="Winged helix-like DNA-binding domain superfamily/Winged helix DNA-binding domain"/>
    <property type="match status" value="1"/>
</dbReference>
<organism evidence="6 7">
    <name type="scientific">Microvirga brassicacearum</name>
    <dbReference type="NCBI Taxonomy" id="2580413"/>
    <lineage>
        <taxon>Bacteria</taxon>
        <taxon>Pseudomonadati</taxon>
        <taxon>Pseudomonadota</taxon>
        <taxon>Alphaproteobacteria</taxon>
        <taxon>Hyphomicrobiales</taxon>
        <taxon>Methylobacteriaceae</taxon>
        <taxon>Microvirga</taxon>
    </lineage>
</organism>
<gene>
    <name evidence="6" type="ORF">FEZ63_11085</name>
</gene>
<dbReference type="SUPFAM" id="SSF53850">
    <property type="entry name" value="Periplasmic binding protein-like II"/>
    <property type="match status" value="1"/>
</dbReference>
<keyword evidence="2" id="KW-0805">Transcription regulation</keyword>
<evidence type="ECO:0000256" key="2">
    <source>
        <dbReference type="ARBA" id="ARBA00023015"/>
    </source>
</evidence>
<dbReference type="PROSITE" id="PS50931">
    <property type="entry name" value="HTH_LYSR"/>
    <property type="match status" value="1"/>
</dbReference>
<keyword evidence="4" id="KW-0804">Transcription</keyword>
<dbReference type="Pfam" id="PF03466">
    <property type="entry name" value="LysR_substrate"/>
    <property type="match status" value="1"/>
</dbReference>
<dbReference type="OrthoDB" id="9786526at2"/>
<dbReference type="SUPFAM" id="SSF46785">
    <property type="entry name" value="Winged helix' DNA-binding domain"/>
    <property type="match status" value="1"/>
</dbReference>
<dbReference type="InterPro" id="IPR058163">
    <property type="entry name" value="LysR-type_TF_proteobact-type"/>
</dbReference>
<accession>A0A5N3PBA2</accession>
<keyword evidence="7" id="KW-1185">Reference proteome</keyword>
<dbReference type="FunFam" id="3.40.190.290:FF:000001">
    <property type="entry name" value="Transcriptional regulator, LysR family"/>
    <property type="match status" value="1"/>
</dbReference>
<evidence type="ECO:0000313" key="6">
    <source>
        <dbReference type="EMBL" id="KAB0266974.1"/>
    </source>
</evidence>
<comment type="caution">
    <text evidence="6">The sequence shown here is derived from an EMBL/GenBank/DDBJ whole genome shotgun (WGS) entry which is preliminary data.</text>
</comment>
<dbReference type="FunFam" id="1.10.10.10:FF:000001">
    <property type="entry name" value="LysR family transcriptional regulator"/>
    <property type="match status" value="1"/>
</dbReference>
<dbReference type="InterPro" id="IPR005119">
    <property type="entry name" value="LysR_subst-bd"/>
</dbReference>
<dbReference type="AlphaFoldDB" id="A0A5N3PBA2"/>
<dbReference type="GO" id="GO:0003700">
    <property type="term" value="F:DNA-binding transcription factor activity"/>
    <property type="evidence" value="ECO:0007669"/>
    <property type="project" value="InterPro"/>
</dbReference>
<dbReference type="RefSeq" id="WP_150944321.1">
    <property type="nucleotide sequence ID" value="NZ_VCMV01000014.1"/>
</dbReference>
<dbReference type="GO" id="GO:0006351">
    <property type="term" value="P:DNA-templated transcription"/>
    <property type="evidence" value="ECO:0007669"/>
    <property type="project" value="TreeGrafter"/>
</dbReference>
<evidence type="ECO:0000256" key="4">
    <source>
        <dbReference type="ARBA" id="ARBA00023163"/>
    </source>
</evidence>
<dbReference type="EMBL" id="VCMV01000014">
    <property type="protein sequence ID" value="KAB0266974.1"/>
    <property type="molecule type" value="Genomic_DNA"/>
</dbReference>
<dbReference type="PANTHER" id="PTHR30537:SF5">
    <property type="entry name" value="HTH-TYPE TRANSCRIPTIONAL ACTIVATOR TTDR-RELATED"/>
    <property type="match status" value="1"/>
</dbReference>
<name>A0A5N3PBA2_9HYPH</name>
<protein>
    <submittedName>
        <fullName evidence="6">LysR family transcriptional regulator</fullName>
    </submittedName>
</protein>
<evidence type="ECO:0000259" key="5">
    <source>
        <dbReference type="PROSITE" id="PS50931"/>
    </source>
</evidence>
<proteinExistence type="inferred from homology"/>
<dbReference type="Proteomes" id="UP000325684">
    <property type="component" value="Unassembled WGS sequence"/>
</dbReference>
<dbReference type="Gene3D" id="3.40.190.290">
    <property type="match status" value="1"/>
</dbReference>
<dbReference type="InterPro" id="IPR000847">
    <property type="entry name" value="LysR_HTH_N"/>
</dbReference>
<dbReference type="InterPro" id="IPR036388">
    <property type="entry name" value="WH-like_DNA-bd_sf"/>
</dbReference>
<dbReference type="InterPro" id="IPR036390">
    <property type="entry name" value="WH_DNA-bd_sf"/>
</dbReference>
<dbReference type="GO" id="GO:0043565">
    <property type="term" value="F:sequence-specific DNA binding"/>
    <property type="evidence" value="ECO:0007669"/>
    <property type="project" value="TreeGrafter"/>
</dbReference>
<evidence type="ECO:0000256" key="1">
    <source>
        <dbReference type="ARBA" id="ARBA00009437"/>
    </source>
</evidence>
<feature type="domain" description="HTH lysR-type" evidence="5">
    <location>
        <begin position="1"/>
        <end position="59"/>
    </location>
</feature>
<dbReference type="Pfam" id="PF00126">
    <property type="entry name" value="HTH_1"/>
    <property type="match status" value="1"/>
</dbReference>
<keyword evidence="3" id="KW-0238">DNA-binding</keyword>
<evidence type="ECO:0000313" key="7">
    <source>
        <dbReference type="Proteomes" id="UP000325684"/>
    </source>
</evidence>
<dbReference type="CDD" id="cd08422">
    <property type="entry name" value="PBP2_CrgA_like"/>
    <property type="match status" value="1"/>
</dbReference>
<sequence>MSELDDIRAFVEVVEAGGFGRAAKRLGLSKSIVSRRIARLEAGLGARLLSRTTRGISPTETGLEFKTRAERILVDLDEARDAVAHQAGEAVGRLRISLPVSFGLRHVAPLLAELTARHPLLEIEAAFSDRFVDLVGERLDAAIRIGDLKDSSLVARRIAQGGAAIVASPAYLARHGRPQTPADLAHHECLIYTGSADRDWRFQVGKRWTSVRPEGRLLADNGDAILRAAVNGLGVAALPTFLAADAIEAGTLVPILSEYPMPEYGIYVVRPPGAHVPGKVRVLIDLLVERFGGEPRWDPCQMAALQAAS</sequence>
<evidence type="ECO:0000256" key="3">
    <source>
        <dbReference type="ARBA" id="ARBA00023125"/>
    </source>
</evidence>